<keyword evidence="4" id="KW-1185">Reference proteome</keyword>
<dbReference type="Gene3D" id="3.30.200.20">
    <property type="entry name" value="Phosphorylase Kinase, domain 1"/>
    <property type="match status" value="1"/>
</dbReference>
<name>A0A942EFC8_9HYPH</name>
<dbReference type="GO" id="GO:0009088">
    <property type="term" value="P:threonine biosynthetic process"/>
    <property type="evidence" value="ECO:0007669"/>
    <property type="project" value="TreeGrafter"/>
</dbReference>
<proteinExistence type="inferred from homology"/>
<dbReference type="PANTHER" id="PTHR21064">
    <property type="entry name" value="AMINOGLYCOSIDE PHOSPHOTRANSFERASE DOMAIN-CONTAINING PROTEIN-RELATED"/>
    <property type="match status" value="1"/>
</dbReference>
<gene>
    <name evidence="3" type="ORF">KD146_08895</name>
</gene>
<organism evidence="3 4">
    <name type="scientific">Devosia litorisediminis</name>
    <dbReference type="NCBI Taxonomy" id="2829817"/>
    <lineage>
        <taxon>Bacteria</taxon>
        <taxon>Pseudomonadati</taxon>
        <taxon>Pseudomonadota</taxon>
        <taxon>Alphaproteobacteria</taxon>
        <taxon>Hyphomicrobiales</taxon>
        <taxon>Devosiaceae</taxon>
        <taxon>Devosia</taxon>
    </lineage>
</organism>
<dbReference type="SUPFAM" id="SSF56112">
    <property type="entry name" value="Protein kinase-like (PK-like)"/>
    <property type="match status" value="1"/>
</dbReference>
<accession>A0A942EFC8</accession>
<evidence type="ECO:0000256" key="1">
    <source>
        <dbReference type="ARBA" id="ARBA00038240"/>
    </source>
</evidence>
<dbReference type="Pfam" id="PF01636">
    <property type="entry name" value="APH"/>
    <property type="match status" value="1"/>
</dbReference>
<dbReference type="Proteomes" id="UP000678281">
    <property type="component" value="Unassembled WGS sequence"/>
</dbReference>
<evidence type="ECO:0000313" key="4">
    <source>
        <dbReference type="Proteomes" id="UP000678281"/>
    </source>
</evidence>
<evidence type="ECO:0000313" key="3">
    <source>
        <dbReference type="EMBL" id="MBS3848806.1"/>
    </source>
</evidence>
<comment type="caution">
    <text evidence="3">The sequence shown here is derived from an EMBL/GenBank/DDBJ whole genome shotgun (WGS) entry which is preliminary data.</text>
</comment>
<evidence type="ECO:0000259" key="2">
    <source>
        <dbReference type="Pfam" id="PF01636"/>
    </source>
</evidence>
<feature type="domain" description="Aminoglycoside phosphotransferase" evidence="2">
    <location>
        <begin position="30"/>
        <end position="266"/>
    </location>
</feature>
<comment type="similarity">
    <text evidence="1">Belongs to the pseudomonas-type ThrB family.</text>
</comment>
<dbReference type="InterPro" id="IPR050249">
    <property type="entry name" value="Pseudomonas-type_ThrB"/>
</dbReference>
<reference evidence="3" key="1">
    <citation type="submission" date="2021-04" db="EMBL/GenBank/DDBJ databases">
        <title>Devosia litorisediminis sp. nov., isolated from a sand dune.</title>
        <authorList>
            <person name="Park S."/>
            <person name="Yoon J.-H."/>
        </authorList>
    </citation>
    <scope>NUCLEOTIDE SEQUENCE</scope>
    <source>
        <strain evidence="3">BSSL-BM10</strain>
    </source>
</reference>
<dbReference type="PANTHER" id="PTHR21064:SF6">
    <property type="entry name" value="AMINOGLYCOSIDE PHOSPHOTRANSFERASE DOMAIN-CONTAINING PROTEIN"/>
    <property type="match status" value="1"/>
</dbReference>
<dbReference type="Gene3D" id="3.90.1200.10">
    <property type="match status" value="1"/>
</dbReference>
<dbReference type="EMBL" id="JAGXTP010000001">
    <property type="protein sequence ID" value="MBS3848806.1"/>
    <property type="molecule type" value="Genomic_DNA"/>
</dbReference>
<dbReference type="GO" id="GO:0004413">
    <property type="term" value="F:homoserine kinase activity"/>
    <property type="evidence" value="ECO:0007669"/>
    <property type="project" value="TreeGrafter"/>
</dbReference>
<dbReference type="InterPro" id="IPR011009">
    <property type="entry name" value="Kinase-like_dom_sf"/>
</dbReference>
<protein>
    <submittedName>
        <fullName evidence="3">Phosphotransferase</fullName>
    </submittedName>
</protein>
<dbReference type="RefSeq" id="WP_212658325.1">
    <property type="nucleotide sequence ID" value="NZ_JAGXTP010000001.1"/>
</dbReference>
<dbReference type="InterPro" id="IPR002575">
    <property type="entry name" value="Aminoglycoside_PTrfase"/>
</dbReference>
<sequence length="325" mass="36202">MPLTSQDIEPALQLWPALSGARTELVNYSENHTFKIDTLDNRCFSLRIHRTGYQSVQSIESELAWLQALRRDTDLPVPEPVPSSAGKLLENFTGRDGTQRMAVLFRHIPGIEPTPESNLGELFGTLGTYAATLHQHVTQWDRPASFERQSWRAGSILDVEGTWGDWRAAPGINASNRAVLDSLDAALWQRLGDYGIGADRYGLIHADMRLGNVLVDGDHVALIDFDDCGFCWFTYDFAAAISFHETNPAIPALKAAWLERYQAVRPLSAEDIASIDSMIMLRRMALLAWIGSHAETKLAQLHMPGFADGTAELAERYLRGAIWPQ</sequence>
<dbReference type="AlphaFoldDB" id="A0A942EFC8"/>